<protein>
    <submittedName>
        <fullName evidence="2">Uncharacterized protein</fullName>
    </submittedName>
</protein>
<dbReference type="AlphaFoldDB" id="A0A1I2PQZ2"/>
<keyword evidence="3" id="KW-1185">Reference proteome</keyword>
<dbReference type="Proteomes" id="UP000198752">
    <property type="component" value="Unassembled WGS sequence"/>
</dbReference>
<gene>
    <name evidence="2" type="ORF">SAMN02982927_00946</name>
</gene>
<evidence type="ECO:0000256" key="1">
    <source>
        <dbReference type="SAM" id="Phobius"/>
    </source>
</evidence>
<reference evidence="3" key="1">
    <citation type="submission" date="2016-10" db="EMBL/GenBank/DDBJ databases">
        <authorList>
            <person name="Varghese N."/>
            <person name="Submissions S."/>
        </authorList>
    </citation>
    <scope>NUCLEOTIDE SEQUENCE [LARGE SCALE GENOMIC DNA]</scope>
    <source>
        <strain evidence="3">ATCC 700379</strain>
    </source>
</reference>
<evidence type="ECO:0000313" key="3">
    <source>
        <dbReference type="Proteomes" id="UP000198752"/>
    </source>
</evidence>
<keyword evidence="1" id="KW-0472">Membrane</keyword>
<name>A0A1I2PQZ2_9BACL</name>
<sequence>MKLHESFNPAFPVFYNNKASKSLDIIEIWTLFHLTLSPNIGIIITMFGGVLMSLVYLKNKKNGVTYVYESVGYWDKEKKQARNNRKCIGKLDPVTGDFVPSKKYSETMKELIAKKPGPVPTERAERRFYGTTYLFDTIGTKLGITEDLKRCFPDTYKQILSVAY</sequence>
<proteinExistence type="predicted"/>
<feature type="non-terminal residue" evidence="2">
    <location>
        <position position="164"/>
    </location>
</feature>
<organism evidence="2 3">
    <name type="scientific">Sporolactobacillus nakayamae</name>
    <dbReference type="NCBI Taxonomy" id="269670"/>
    <lineage>
        <taxon>Bacteria</taxon>
        <taxon>Bacillati</taxon>
        <taxon>Bacillota</taxon>
        <taxon>Bacilli</taxon>
        <taxon>Bacillales</taxon>
        <taxon>Sporolactobacillaceae</taxon>
        <taxon>Sporolactobacillus</taxon>
    </lineage>
</organism>
<accession>A0A1I2PQZ2</accession>
<keyword evidence="1" id="KW-0812">Transmembrane</keyword>
<dbReference type="EMBL" id="FOOY01000005">
    <property type="protein sequence ID" value="SFG18474.1"/>
    <property type="molecule type" value="Genomic_DNA"/>
</dbReference>
<feature type="transmembrane region" description="Helical" evidence="1">
    <location>
        <begin position="40"/>
        <end position="57"/>
    </location>
</feature>
<keyword evidence="1" id="KW-1133">Transmembrane helix</keyword>
<evidence type="ECO:0000313" key="2">
    <source>
        <dbReference type="EMBL" id="SFG18474.1"/>
    </source>
</evidence>